<proteinExistence type="predicted"/>
<gene>
    <name evidence="2" type="ORF">NDU88_005509</name>
</gene>
<sequence length="136" mass="14637">MSGSGSGGNVSPVTSEFQVPASEPPPSRRLAEPLELPGLPLWTQRSCQGNRGLSPIYASGMNTRKTLDFYPGRCAGRESYGASRRLLTEGPGYRIGEQQAVGHMQCIQALWGNVFLMQAVRESLGDQEESTSCCSV</sequence>
<organism evidence="2 3">
    <name type="scientific">Pleurodeles waltl</name>
    <name type="common">Iberian ribbed newt</name>
    <dbReference type="NCBI Taxonomy" id="8319"/>
    <lineage>
        <taxon>Eukaryota</taxon>
        <taxon>Metazoa</taxon>
        <taxon>Chordata</taxon>
        <taxon>Craniata</taxon>
        <taxon>Vertebrata</taxon>
        <taxon>Euteleostomi</taxon>
        <taxon>Amphibia</taxon>
        <taxon>Batrachia</taxon>
        <taxon>Caudata</taxon>
        <taxon>Salamandroidea</taxon>
        <taxon>Salamandridae</taxon>
        <taxon>Pleurodelinae</taxon>
        <taxon>Pleurodeles</taxon>
    </lineage>
</organism>
<evidence type="ECO:0000313" key="2">
    <source>
        <dbReference type="EMBL" id="KAJ1127105.1"/>
    </source>
</evidence>
<keyword evidence="3" id="KW-1185">Reference proteome</keyword>
<protein>
    <submittedName>
        <fullName evidence="2">Uncharacterized protein</fullName>
    </submittedName>
</protein>
<evidence type="ECO:0000256" key="1">
    <source>
        <dbReference type="SAM" id="MobiDB-lite"/>
    </source>
</evidence>
<accession>A0AAV7PJ29</accession>
<dbReference type="Proteomes" id="UP001066276">
    <property type="component" value="Chromosome 7"/>
</dbReference>
<dbReference type="EMBL" id="JANPWB010000011">
    <property type="protein sequence ID" value="KAJ1127105.1"/>
    <property type="molecule type" value="Genomic_DNA"/>
</dbReference>
<name>A0AAV7PJ29_PLEWA</name>
<dbReference type="AlphaFoldDB" id="A0AAV7PJ29"/>
<reference evidence="2" key="1">
    <citation type="journal article" date="2022" name="bioRxiv">
        <title>Sequencing and chromosome-scale assembly of the giantPleurodeles waltlgenome.</title>
        <authorList>
            <person name="Brown T."/>
            <person name="Elewa A."/>
            <person name="Iarovenko S."/>
            <person name="Subramanian E."/>
            <person name="Araus A.J."/>
            <person name="Petzold A."/>
            <person name="Susuki M."/>
            <person name="Suzuki K.-i.T."/>
            <person name="Hayashi T."/>
            <person name="Toyoda A."/>
            <person name="Oliveira C."/>
            <person name="Osipova E."/>
            <person name="Leigh N.D."/>
            <person name="Simon A."/>
            <person name="Yun M.H."/>
        </authorList>
    </citation>
    <scope>NUCLEOTIDE SEQUENCE</scope>
    <source>
        <strain evidence="2">20211129_DDA</strain>
        <tissue evidence="2">Liver</tissue>
    </source>
</reference>
<feature type="region of interest" description="Disordered" evidence="1">
    <location>
        <begin position="1"/>
        <end position="33"/>
    </location>
</feature>
<evidence type="ECO:0000313" key="3">
    <source>
        <dbReference type="Proteomes" id="UP001066276"/>
    </source>
</evidence>
<comment type="caution">
    <text evidence="2">The sequence shown here is derived from an EMBL/GenBank/DDBJ whole genome shotgun (WGS) entry which is preliminary data.</text>
</comment>